<dbReference type="PIRSF" id="PIRSF016138">
    <property type="entry name" value="UCP016138"/>
    <property type="match status" value="1"/>
</dbReference>
<comment type="caution">
    <text evidence="2">The sequence shown here is derived from an EMBL/GenBank/DDBJ whole genome shotgun (WGS) entry which is preliminary data.</text>
</comment>
<reference evidence="2 3" key="1">
    <citation type="submission" date="2019-03" db="EMBL/GenBank/DDBJ databases">
        <title>Metabolic potential of uncultured bacteria and archaea associated with petroleum seepage in deep-sea sediments.</title>
        <authorList>
            <person name="Dong X."/>
            <person name="Hubert C."/>
        </authorList>
    </citation>
    <scope>NUCLEOTIDE SEQUENCE [LARGE SCALE GENOMIC DNA]</scope>
    <source>
        <strain evidence="2">E44_bin18</strain>
    </source>
</reference>
<evidence type="ECO:0000313" key="2">
    <source>
        <dbReference type="EMBL" id="TET45552.1"/>
    </source>
</evidence>
<dbReference type="InterPro" id="IPR015074">
    <property type="entry name" value="DUF1867"/>
</dbReference>
<accession>A0A523USM6</accession>
<dbReference type="Pfam" id="PF02887">
    <property type="entry name" value="PK_C"/>
    <property type="match status" value="1"/>
</dbReference>
<dbReference type="EMBL" id="SOJN01000080">
    <property type="protein sequence ID" value="TET45552.1"/>
    <property type="molecule type" value="Genomic_DNA"/>
</dbReference>
<evidence type="ECO:0000313" key="3">
    <source>
        <dbReference type="Proteomes" id="UP000315525"/>
    </source>
</evidence>
<dbReference type="AlphaFoldDB" id="A0A523USM6"/>
<gene>
    <name evidence="2" type="ORF">E3J62_07275</name>
</gene>
<dbReference type="InterPro" id="IPR015795">
    <property type="entry name" value="Pyrv_Knase_C"/>
</dbReference>
<dbReference type="SUPFAM" id="SSF52935">
    <property type="entry name" value="PK C-terminal domain-like"/>
    <property type="match status" value="1"/>
</dbReference>
<name>A0A523USM6_UNCT6</name>
<organism evidence="2 3">
    <name type="scientific">candidate division TA06 bacterium</name>
    <dbReference type="NCBI Taxonomy" id="2250710"/>
    <lineage>
        <taxon>Bacteria</taxon>
        <taxon>Bacteria division TA06</taxon>
    </lineage>
</organism>
<proteinExistence type="predicted"/>
<dbReference type="Gene3D" id="3.40.1380.20">
    <property type="entry name" value="Pyruvate kinase, C-terminal domain"/>
    <property type="match status" value="1"/>
</dbReference>
<dbReference type="InterPro" id="IPR036918">
    <property type="entry name" value="Pyrv_Knase_C_sf"/>
</dbReference>
<dbReference type="Proteomes" id="UP000315525">
    <property type="component" value="Unassembled WGS sequence"/>
</dbReference>
<evidence type="ECO:0000259" key="1">
    <source>
        <dbReference type="Pfam" id="PF02887"/>
    </source>
</evidence>
<protein>
    <recommendedName>
        <fullName evidence="1">Pyruvate kinase C-terminal domain-containing protein</fullName>
    </recommendedName>
</protein>
<sequence>MKNISVEVEYFKEAGEVNTARVLDLVSKRANELGIDTVVVASTRGDTGVKAVERFKGKKVIVVTHSAGFSETDVQQLREEYRKAIEKNGGKILTCQHAFGGVGRAVRKKFGTYMTEEIVAYTLRIFGEGMKVACETVLMAMDAGLISGNKDVIAVAGTSKGADTACVIRPANVHMFFDLKVREIICKPRLD</sequence>
<feature type="domain" description="Pyruvate kinase C-terminal" evidence="1">
    <location>
        <begin position="22"/>
        <end position="168"/>
    </location>
</feature>